<feature type="region of interest" description="Disordered" evidence="1">
    <location>
        <begin position="256"/>
        <end position="431"/>
    </location>
</feature>
<dbReference type="GO" id="GO:0002020">
    <property type="term" value="F:protease binding"/>
    <property type="evidence" value="ECO:0007669"/>
    <property type="project" value="InterPro"/>
</dbReference>
<protein>
    <submittedName>
        <fullName evidence="3">Caspase-2</fullName>
    </submittedName>
</protein>
<evidence type="ECO:0000313" key="3">
    <source>
        <dbReference type="EMBL" id="GFN85063.1"/>
    </source>
</evidence>
<accession>A0AAV3YPU8</accession>
<organism evidence="3 4">
    <name type="scientific">Plakobranchus ocellatus</name>
    <dbReference type="NCBI Taxonomy" id="259542"/>
    <lineage>
        <taxon>Eukaryota</taxon>
        <taxon>Metazoa</taxon>
        <taxon>Spiralia</taxon>
        <taxon>Lophotrochozoa</taxon>
        <taxon>Mollusca</taxon>
        <taxon>Gastropoda</taxon>
        <taxon>Heterobranchia</taxon>
        <taxon>Euthyneura</taxon>
        <taxon>Panpulmonata</taxon>
        <taxon>Sacoglossa</taxon>
        <taxon>Placobranchoidea</taxon>
        <taxon>Plakobranchidae</taxon>
        <taxon>Plakobranchus</taxon>
    </lineage>
</organism>
<name>A0AAV3YPU8_9GAST</name>
<dbReference type="Gene3D" id="1.10.533.10">
    <property type="entry name" value="Death Domain, Fas"/>
    <property type="match status" value="2"/>
</dbReference>
<gene>
    <name evidence="3" type="ORF">PoB_001156900</name>
</gene>
<dbReference type="CDD" id="cd01671">
    <property type="entry name" value="CARD"/>
    <property type="match status" value="2"/>
</dbReference>
<proteinExistence type="predicted"/>
<evidence type="ECO:0000259" key="2">
    <source>
        <dbReference type="PROSITE" id="PS50209"/>
    </source>
</evidence>
<evidence type="ECO:0000256" key="1">
    <source>
        <dbReference type="SAM" id="MobiDB-lite"/>
    </source>
</evidence>
<keyword evidence="4" id="KW-1185">Reference proteome</keyword>
<dbReference type="PANTHER" id="PTHR15034:SF5">
    <property type="entry name" value="DEATH DOMAIN-CONTAINING PROTEIN CRADD"/>
    <property type="match status" value="1"/>
</dbReference>
<dbReference type="InterPro" id="IPR011029">
    <property type="entry name" value="DEATH-like_dom_sf"/>
</dbReference>
<comment type="caution">
    <text evidence="3">The sequence shown here is derived from an EMBL/GenBank/DDBJ whole genome shotgun (WGS) entry which is preliminary data.</text>
</comment>
<dbReference type="InterPro" id="IPR001315">
    <property type="entry name" value="CARD"/>
</dbReference>
<dbReference type="SUPFAM" id="SSF47986">
    <property type="entry name" value="DEATH domain"/>
    <property type="match status" value="2"/>
</dbReference>
<feature type="compositionally biased region" description="Polar residues" evidence="1">
    <location>
        <begin position="287"/>
        <end position="304"/>
    </location>
</feature>
<reference evidence="3 4" key="1">
    <citation type="journal article" date="2021" name="Elife">
        <title>Chloroplast acquisition without the gene transfer in kleptoplastic sea slugs, Plakobranchus ocellatus.</title>
        <authorList>
            <person name="Maeda T."/>
            <person name="Takahashi S."/>
            <person name="Yoshida T."/>
            <person name="Shimamura S."/>
            <person name="Takaki Y."/>
            <person name="Nagai Y."/>
            <person name="Toyoda A."/>
            <person name="Suzuki Y."/>
            <person name="Arimoto A."/>
            <person name="Ishii H."/>
            <person name="Satoh N."/>
            <person name="Nishiyama T."/>
            <person name="Hasebe M."/>
            <person name="Maruyama T."/>
            <person name="Minagawa J."/>
            <person name="Obokata J."/>
            <person name="Shigenobu S."/>
        </authorList>
    </citation>
    <scope>NUCLEOTIDE SEQUENCE [LARGE SCALE GENOMIC DNA]</scope>
</reference>
<dbReference type="SMART" id="SM00114">
    <property type="entry name" value="CARD"/>
    <property type="match status" value="1"/>
</dbReference>
<dbReference type="InterPro" id="IPR037939">
    <property type="entry name" value="CRADD"/>
</dbReference>
<feature type="compositionally biased region" description="Acidic residues" evidence="1">
    <location>
        <begin position="227"/>
        <end position="240"/>
    </location>
</feature>
<dbReference type="Proteomes" id="UP000735302">
    <property type="component" value="Unassembled WGS sequence"/>
</dbReference>
<dbReference type="GO" id="GO:0070513">
    <property type="term" value="F:death domain binding"/>
    <property type="evidence" value="ECO:0007669"/>
    <property type="project" value="InterPro"/>
</dbReference>
<dbReference type="EMBL" id="BLXT01001356">
    <property type="protein sequence ID" value="GFN85063.1"/>
    <property type="molecule type" value="Genomic_DNA"/>
</dbReference>
<evidence type="ECO:0000313" key="4">
    <source>
        <dbReference type="Proteomes" id="UP000735302"/>
    </source>
</evidence>
<feature type="domain" description="CARD" evidence="2">
    <location>
        <begin position="144"/>
        <end position="205"/>
    </location>
</feature>
<sequence length="431" mass="47059">MHRRHQLLLSKNYEFLVMEMPMDPTLEAIKSKKVLTWHDFEQLKTLRHQGRRALARYLLAILPARGSRAFQALLESLQEANAQHLVDLLVAQAGVDNIDQLVKTPPPGARGDSAGAPPRTPTDTPLPSGPDPHEYAVRLARNNKLIREFVDPSSISPILAQNKVITPREADMVLHLNGKNKKWDLILAAVLQRGERAYQAFMAALLQKGYSTMFHTIQETSTIASDSEQEMDVSDEDDSDENRTYEDIIAGKTLSKSTQVSRRQSLRAEEEAVVESDEEVREEAQKLVNSRNKSVLDADSQTLAGAQPEDAISQGSDRIPGNRSSSQGNHGRNSQARNSPKTSKSLSRNSTHPVDAGANNLSRNSAHPNAASAEDTNSSHGGDASTKPGGSDVANGGQAGSSNAAKAQRRRSSVTSNLKSLQEEDETMHTQ</sequence>
<feature type="region of interest" description="Disordered" evidence="1">
    <location>
        <begin position="100"/>
        <end position="133"/>
    </location>
</feature>
<feature type="region of interest" description="Disordered" evidence="1">
    <location>
        <begin position="221"/>
        <end position="243"/>
    </location>
</feature>
<feature type="compositionally biased region" description="Low complexity" evidence="1">
    <location>
        <begin position="394"/>
        <end position="406"/>
    </location>
</feature>
<feature type="domain" description="CARD" evidence="2">
    <location>
        <begin position="1"/>
        <end position="92"/>
    </location>
</feature>
<dbReference type="GO" id="GO:0042981">
    <property type="term" value="P:regulation of apoptotic process"/>
    <property type="evidence" value="ECO:0007669"/>
    <property type="project" value="InterPro"/>
</dbReference>
<dbReference type="PANTHER" id="PTHR15034">
    <property type="entry name" value="DEATH DOMAIN-CONTAINING PROTEIN CRADD"/>
    <property type="match status" value="1"/>
</dbReference>
<dbReference type="PROSITE" id="PS50209">
    <property type="entry name" value="CARD"/>
    <property type="match status" value="2"/>
</dbReference>
<dbReference type="Pfam" id="PF00619">
    <property type="entry name" value="CARD"/>
    <property type="match status" value="2"/>
</dbReference>
<dbReference type="AlphaFoldDB" id="A0AAV3YPU8"/>
<feature type="compositionally biased region" description="Acidic residues" evidence="1">
    <location>
        <begin position="271"/>
        <end position="281"/>
    </location>
</feature>
<feature type="compositionally biased region" description="Polar residues" evidence="1">
    <location>
        <begin position="322"/>
        <end position="352"/>
    </location>
</feature>